<proteinExistence type="predicted"/>
<dbReference type="EMBL" id="JAPQKP010000006">
    <property type="protein sequence ID" value="KAJ5184317.1"/>
    <property type="molecule type" value="Genomic_DNA"/>
</dbReference>
<dbReference type="SUPFAM" id="SSF55729">
    <property type="entry name" value="Acyl-CoA N-acyltransferases (Nat)"/>
    <property type="match status" value="1"/>
</dbReference>
<accession>A0A9W9IUT2</accession>
<protein>
    <recommendedName>
        <fullName evidence="2">N-acetyltransferase domain-containing protein</fullName>
    </recommendedName>
</protein>
<reference evidence="3" key="1">
    <citation type="submission" date="2022-11" db="EMBL/GenBank/DDBJ databases">
        <authorList>
            <person name="Petersen C."/>
        </authorList>
    </citation>
    <scope>NUCLEOTIDE SEQUENCE</scope>
    <source>
        <strain evidence="3">IBT 16849</strain>
    </source>
</reference>
<evidence type="ECO:0000256" key="1">
    <source>
        <dbReference type="SAM" id="SignalP"/>
    </source>
</evidence>
<organism evidence="3 4">
    <name type="scientific">Penicillium cf. griseofulvum</name>
    <dbReference type="NCBI Taxonomy" id="2972120"/>
    <lineage>
        <taxon>Eukaryota</taxon>
        <taxon>Fungi</taxon>
        <taxon>Dikarya</taxon>
        <taxon>Ascomycota</taxon>
        <taxon>Pezizomycotina</taxon>
        <taxon>Eurotiomycetes</taxon>
        <taxon>Eurotiomycetidae</taxon>
        <taxon>Eurotiales</taxon>
        <taxon>Aspergillaceae</taxon>
        <taxon>Penicillium</taxon>
    </lineage>
</organism>
<dbReference type="SUPFAM" id="SSF51182">
    <property type="entry name" value="RmlC-like cupins"/>
    <property type="match status" value="1"/>
</dbReference>
<dbReference type="CDD" id="cd04301">
    <property type="entry name" value="NAT_SF"/>
    <property type="match status" value="1"/>
</dbReference>
<dbReference type="Gene3D" id="2.60.120.10">
    <property type="entry name" value="Jelly Rolls"/>
    <property type="match status" value="2"/>
</dbReference>
<gene>
    <name evidence="3" type="ORF">N7472_009157</name>
</gene>
<dbReference type="AlphaFoldDB" id="A0A9W9IUT2"/>
<feature type="chain" id="PRO_5040949552" description="N-acetyltransferase domain-containing protein" evidence="1">
    <location>
        <begin position="19"/>
        <end position="527"/>
    </location>
</feature>
<name>A0A9W9IUT2_9EURO</name>
<evidence type="ECO:0000313" key="4">
    <source>
        <dbReference type="Proteomes" id="UP001150879"/>
    </source>
</evidence>
<dbReference type="Pfam" id="PF00583">
    <property type="entry name" value="Acetyltransf_1"/>
    <property type="match status" value="1"/>
</dbReference>
<dbReference type="InterPro" id="IPR014710">
    <property type="entry name" value="RmlC-like_jellyroll"/>
</dbReference>
<comment type="caution">
    <text evidence="3">The sequence shown here is derived from an EMBL/GenBank/DDBJ whole genome shotgun (WGS) entry which is preliminary data.</text>
</comment>
<evidence type="ECO:0000259" key="2">
    <source>
        <dbReference type="PROSITE" id="PS51186"/>
    </source>
</evidence>
<sequence length="527" mass="58592">MLTSSLLLLASFGIIVQSATLEELYLQNAPSSPRPYVIPHYANSHAVTIGDQLYRFTVTGPSSDNAFTLMSTNAPSSGVLGVLPHMHQKHSENFFTLEGRFQLWAQKGKEEQQARLLTQGDYASVTRNTSHTFQIVDPDTEMVGIVVPGGFEELFYAIGANYSSATDTPFVPAVSNSSTPDPSMMPALQKFDVYAQLGFEPRHDLVNGTAPVDDSKWHTGDNSLRSSGKPYFVANGYDPKYLNSKYGYQVIQPLVARQSQDANYTLSPISLSRQTKDTAPTYILSGATAFEVLEGVLMIQIGDYPVATLYTGDVAFIPVWFSLITPRWPSPKCFLEIATLNDLPAITELWFTVFSDPGMRKLVPDTPGTREWFTEANRVDMLTKPYQKYIKIIDLNTKDAQGQARIVAYAKWDLAMLDERGPRFPSWHGDMPGQDCDAFFGGLDQERMRVMGDRKHYYLDMLGTHPDYRCRGAGSMLVRWGCEIADREGVRVYIDASKAGVPLYAKHGFVDRSDPTTPSDVVSMARG</sequence>
<evidence type="ECO:0000313" key="3">
    <source>
        <dbReference type="EMBL" id="KAJ5184317.1"/>
    </source>
</evidence>
<dbReference type="InterPro" id="IPR016181">
    <property type="entry name" value="Acyl_CoA_acyltransferase"/>
</dbReference>
<dbReference type="GO" id="GO:0016747">
    <property type="term" value="F:acyltransferase activity, transferring groups other than amino-acyl groups"/>
    <property type="evidence" value="ECO:0007669"/>
    <property type="project" value="InterPro"/>
</dbReference>
<dbReference type="CDD" id="cd02215">
    <property type="entry name" value="cupin_QDO_N_C"/>
    <property type="match status" value="1"/>
</dbReference>
<dbReference type="PROSITE" id="PS51186">
    <property type="entry name" value="GNAT"/>
    <property type="match status" value="1"/>
</dbReference>
<feature type="signal peptide" evidence="1">
    <location>
        <begin position="1"/>
        <end position="18"/>
    </location>
</feature>
<dbReference type="Gene3D" id="3.40.630.30">
    <property type="match status" value="1"/>
</dbReference>
<dbReference type="InterPro" id="IPR011051">
    <property type="entry name" value="RmlC_Cupin_sf"/>
</dbReference>
<keyword evidence="1" id="KW-0732">Signal</keyword>
<keyword evidence="4" id="KW-1185">Reference proteome</keyword>
<dbReference type="PANTHER" id="PTHR43346:SF1">
    <property type="entry name" value="QUERCETIN 2,3-DIOXYGENASE-RELATED"/>
    <property type="match status" value="1"/>
</dbReference>
<feature type="domain" description="N-acetyltransferase" evidence="2">
    <location>
        <begin position="390"/>
        <end position="527"/>
    </location>
</feature>
<dbReference type="Proteomes" id="UP001150879">
    <property type="component" value="Unassembled WGS sequence"/>
</dbReference>
<dbReference type="PANTHER" id="PTHR43346">
    <property type="entry name" value="LIGAND BINDING DOMAIN PROTEIN, PUTATIVE (AFU_ORTHOLOGUE AFUA_6G14370)-RELATED"/>
    <property type="match status" value="1"/>
</dbReference>
<dbReference type="InterPro" id="IPR052538">
    <property type="entry name" value="Flavonoid_dioxygenase-like"/>
</dbReference>
<reference evidence="3" key="2">
    <citation type="journal article" date="2023" name="IMA Fungus">
        <title>Comparative genomic study of the Penicillium genus elucidates a diverse pangenome and 15 lateral gene transfer events.</title>
        <authorList>
            <person name="Petersen C."/>
            <person name="Sorensen T."/>
            <person name="Nielsen M.R."/>
            <person name="Sondergaard T.E."/>
            <person name="Sorensen J.L."/>
            <person name="Fitzpatrick D.A."/>
            <person name="Frisvad J.C."/>
            <person name="Nielsen K.L."/>
        </authorList>
    </citation>
    <scope>NUCLEOTIDE SEQUENCE</scope>
    <source>
        <strain evidence="3">IBT 16849</strain>
    </source>
</reference>
<dbReference type="InterPro" id="IPR000182">
    <property type="entry name" value="GNAT_dom"/>
</dbReference>